<dbReference type="RefSeq" id="WP_120257986.1">
    <property type="nucleotide sequence ID" value="NZ_RAPY01000001.1"/>
</dbReference>
<keyword evidence="3" id="KW-1185">Reference proteome</keyword>
<evidence type="ECO:0000313" key="2">
    <source>
        <dbReference type="EMBL" id="RKE56297.1"/>
    </source>
</evidence>
<gene>
    <name evidence="2" type="ORF">DFQ12_1154</name>
</gene>
<dbReference type="Proteomes" id="UP000286246">
    <property type="component" value="Unassembled WGS sequence"/>
</dbReference>
<feature type="chain" id="PRO_5019069871" description="YD repeat-containing protein" evidence="1">
    <location>
        <begin position="27"/>
        <end position="259"/>
    </location>
</feature>
<feature type="signal peptide" evidence="1">
    <location>
        <begin position="1"/>
        <end position="26"/>
    </location>
</feature>
<dbReference type="EMBL" id="RAPY01000001">
    <property type="protein sequence ID" value="RKE56297.1"/>
    <property type="molecule type" value="Genomic_DNA"/>
</dbReference>
<dbReference type="Gene3D" id="2.180.10.10">
    <property type="entry name" value="RHS repeat-associated core"/>
    <property type="match status" value="1"/>
</dbReference>
<proteinExistence type="predicted"/>
<protein>
    <recommendedName>
        <fullName evidence="4">YD repeat-containing protein</fullName>
    </recommendedName>
</protein>
<sequence>MSIKLQTRFTICLLFLSTIVATPVLSQVKVPGVIAPEENIKRLPSRLIIDPIMMEYFEAPINTKQIESNVIEYLPGKVIKDNYIISVLADKDSHSIVEISKPASRKGSNASKKIYEYNEPKRLLGLKYYKDNNGNWELQQEDIYTYPGMGGNRALPMRKTQKITENDTIVISQPQEETYVYDSHMNLIEYTTDGQTYKNQYNEQHNLDSSKITSNDGKWKLLEYKYQYENGLWIKKEEYETTANQSRFLKKSIERKLTF</sequence>
<keyword evidence="1" id="KW-0732">Signal</keyword>
<evidence type="ECO:0000256" key="1">
    <source>
        <dbReference type="SAM" id="SignalP"/>
    </source>
</evidence>
<evidence type="ECO:0008006" key="4">
    <source>
        <dbReference type="Google" id="ProtNLM"/>
    </source>
</evidence>
<reference evidence="2 3" key="1">
    <citation type="submission" date="2018-09" db="EMBL/GenBank/DDBJ databases">
        <title>Genomic Encyclopedia of Type Strains, Phase III (KMG-III): the genomes of soil and plant-associated and newly described type strains.</title>
        <authorList>
            <person name="Whitman W."/>
        </authorList>
    </citation>
    <scope>NUCLEOTIDE SEQUENCE [LARGE SCALE GENOMIC DNA]</scope>
    <source>
        <strain evidence="2 3">CECT 7938</strain>
    </source>
</reference>
<evidence type="ECO:0000313" key="3">
    <source>
        <dbReference type="Proteomes" id="UP000286246"/>
    </source>
</evidence>
<dbReference type="AlphaFoldDB" id="A0A420BHZ8"/>
<name>A0A420BHZ8_SPHD1</name>
<comment type="caution">
    <text evidence="2">The sequence shown here is derived from an EMBL/GenBank/DDBJ whole genome shotgun (WGS) entry which is preliminary data.</text>
</comment>
<accession>A0A420BHZ8</accession>
<organism evidence="2 3">
    <name type="scientific">Sphingobacterium detergens</name>
    <dbReference type="NCBI Taxonomy" id="1145106"/>
    <lineage>
        <taxon>Bacteria</taxon>
        <taxon>Pseudomonadati</taxon>
        <taxon>Bacteroidota</taxon>
        <taxon>Sphingobacteriia</taxon>
        <taxon>Sphingobacteriales</taxon>
        <taxon>Sphingobacteriaceae</taxon>
        <taxon>Sphingobacterium</taxon>
    </lineage>
</organism>